<sequence>MAAVHLPCYLCIHLATRIREKEEKSLTFKKWPCNCTRGSVTVYHLYVLERGRFEMESIFLRQGNQFRGLTLEASESAVLKKLDSLKLVPLWKDERPASIEGPVLGHFCLKHRRALSNLTALQRDTMLAFSPGRCLSR</sequence>
<protein>
    <submittedName>
        <fullName evidence="1">Uncharacterized protein</fullName>
    </submittedName>
</protein>
<dbReference type="Proteomes" id="UP001345219">
    <property type="component" value="Chromosome 15"/>
</dbReference>
<dbReference type="EMBL" id="JAXIOK010000012">
    <property type="protein sequence ID" value="KAK4757472.1"/>
    <property type="molecule type" value="Genomic_DNA"/>
</dbReference>
<keyword evidence="2" id="KW-1185">Reference proteome</keyword>
<evidence type="ECO:0000313" key="2">
    <source>
        <dbReference type="Proteomes" id="UP001345219"/>
    </source>
</evidence>
<accession>A0AAN7Q0L7</accession>
<dbReference type="AlphaFoldDB" id="A0AAN7Q0L7"/>
<organism evidence="1 2">
    <name type="scientific">Trapa incisa</name>
    <dbReference type="NCBI Taxonomy" id="236973"/>
    <lineage>
        <taxon>Eukaryota</taxon>
        <taxon>Viridiplantae</taxon>
        <taxon>Streptophyta</taxon>
        <taxon>Embryophyta</taxon>
        <taxon>Tracheophyta</taxon>
        <taxon>Spermatophyta</taxon>
        <taxon>Magnoliopsida</taxon>
        <taxon>eudicotyledons</taxon>
        <taxon>Gunneridae</taxon>
        <taxon>Pentapetalae</taxon>
        <taxon>rosids</taxon>
        <taxon>malvids</taxon>
        <taxon>Myrtales</taxon>
        <taxon>Lythraceae</taxon>
        <taxon>Trapa</taxon>
    </lineage>
</organism>
<evidence type="ECO:0000313" key="1">
    <source>
        <dbReference type="EMBL" id="KAK4757472.1"/>
    </source>
</evidence>
<proteinExistence type="predicted"/>
<name>A0AAN7Q0L7_9MYRT</name>
<reference evidence="1 2" key="1">
    <citation type="journal article" date="2023" name="Hortic Res">
        <title>Pangenome of water caltrop reveals structural variations and asymmetric subgenome divergence after allopolyploidization.</title>
        <authorList>
            <person name="Zhang X."/>
            <person name="Chen Y."/>
            <person name="Wang L."/>
            <person name="Yuan Y."/>
            <person name="Fang M."/>
            <person name="Shi L."/>
            <person name="Lu R."/>
            <person name="Comes H.P."/>
            <person name="Ma Y."/>
            <person name="Chen Y."/>
            <person name="Huang G."/>
            <person name="Zhou Y."/>
            <person name="Zheng Z."/>
            <person name="Qiu Y."/>
        </authorList>
    </citation>
    <scope>NUCLEOTIDE SEQUENCE [LARGE SCALE GENOMIC DNA]</scope>
    <source>
        <tissue evidence="1">Roots</tissue>
    </source>
</reference>
<gene>
    <name evidence="1" type="ORF">SAY87_018773</name>
</gene>
<comment type="caution">
    <text evidence="1">The sequence shown here is derived from an EMBL/GenBank/DDBJ whole genome shotgun (WGS) entry which is preliminary data.</text>
</comment>